<dbReference type="EMBL" id="CM000880">
    <property type="protein sequence ID" value="KQK21916.1"/>
    <property type="molecule type" value="Genomic_DNA"/>
</dbReference>
<dbReference type="GO" id="GO:0080043">
    <property type="term" value="F:quercetin 3-O-glucosyltransferase activity"/>
    <property type="evidence" value="ECO:0000318"/>
    <property type="project" value="GO_Central"/>
</dbReference>
<keyword evidence="3 4" id="KW-0808">Transferase</keyword>
<dbReference type="Gramene" id="KQK21916">
    <property type="protein sequence ID" value="KQK21916"/>
    <property type="gene ID" value="BRADI_1g63927v3"/>
</dbReference>
<dbReference type="GeneID" id="100843904"/>
<evidence type="ECO:0000256" key="4">
    <source>
        <dbReference type="RuleBase" id="RU003718"/>
    </source>
</evidence>
<dbReference type="eggNOG" id="KOG1192">
    <property type="taxonomic scope" value="Eukaryota"/>
</dbReference>
<dbReference type="GO" id="GO:0080044">
    <property type="term" value="F:quercetin 7-O-glucosyltransferase activity"/>
    <property type="evidence" value="ECO:0000318"/>
    <property type="project" value="GO_Central"/>
</dbReference>
<dbReference type="PANTHER" id="PTHR11926">
    <property type="entry name" value="GLUCOSYL/GLUCURONOSYL TRANSFERASES"/>
    <property type="match status" value="1"/>
</dbReference>
<reference evidence="7 8" key="1">
    <citation type="journal article" date="2010" name="Nature">
        <title>Genome sequencing and analysis of the model grass Brachypodium distachyon.</title>
        <authorList>
            <consortium name="International Brachypodium Initiative"/>
        </authorList>
    </citation>
    <scope>NUCLEOTIDE SEQUENCE [LARGE SCALE GENOMIC DNA]</scope>
    <source>
        <strain evidence="7 8">Bd21</strain>
    </source>
</reference>
<evidence type="ECO:0000256" key="5">
    <source>
        <dbReference type="RuleBase" id="RU362057"/>
    </source>
</evidence>
<evidence type="ECO:0000256" key="1">
    <source>
        <dbReference type="ARBA" id="ARBA00009995"/>
    </source>
</evidence>
<dbReference type="Gene3D" id="3.40.50.2000">
    <property type="entry name" value="Glycogen Phosphorylase B"/>
    <property type="match status" value="2"/>
</dbReference>
<accession>I1H613</accession>
<dbReference type="KEGG" id="bdi:100843904"/>
<gene>
    <name evidence="8" type="primary">LOC100843904</name>
    <name evidence="7" type="ORF">BRADI_1g63927v3</name>
</gene>
<dbReference type="OMA" id="WLVHFHV"/>
<evidence type="ECO:0000313" key="7">
    <source>
        <dbReference type="EMBL" id="KQK21916.1"/>
    </source>
</evidence>
<dbReference type="RefSeq" id="XP_003558027.1">
    <property type="nucleotide sequence ID" value="XM_003557979.4"/>
</dbReference>
<dbReference type="InterPro" id="IPR058980">
    <property type="entry name" value="Glyco_transf_N"/>
</dbReference>
<dbReference type="Pfam" id="PF26168">
    <property type="entry name" value="Glyco_transf_N"/>
    <property type="match status" value="1"/>
</dbReference>
<evidence type="ECO:0000313" key="8">
    <source>
        <dbReference type="EnsemblPlants" id="KQK21916"/>
    </source>
</evidence>
<keyword evidence="2 4" id="KW-0328">Glycosyltransferase</keyword>
<dbReference type="CDD" id="cd03784">
    <property type="entry name" value="GT1_Gtf-like"/>
    <property type="match status" value="1"/>
</dbReference>
<proteinExistence type="inferred from homology"/>
<keyword evidence="9" id="KW-1185">Reference proteome</keyword>
<evidence type="ECO:0000256" key="2">
    <source>
        <dbReference type="ARBA" id="ARBA00022676"/>
    </source>
</evidence>
<evidence type="ECO:0000256" key="3">
    <source>
        <dbReference type="ARBA" id="ARBA00022679"/>
    </source>
</evidence>
<name>I1H613_BRADI</name>
<sequence length="480" mass="52087">MAAPEKKPCHVVLVPFPAHGHVAPHMQLARLLHARGIHVTLVHTELHYRRLVQANNGTVATTVNIPGFGVEVIPDGLSLEAPPQTLAAHLEALEQNCFEPFRELLRALEDPDDVPRLSCVIADAPMSFASLAARDVGVPDVQFFTASACGLMGHLQFEELIKRGLVPLKGSSYKTDGTFDATLDWVPGMKGMRLKDMPTFCHTTDADNALLRIHVRQMHVVATSKAIILNTFHDYEKDVVDALAALLPRIYTVGPLSSIMAASLTAAPTSNGGDFSGLTDTAPTSLLQEDTGCIKWLDGKEARSVVYVSYGSHAAMSSEKIKEFASGLESCGYPYLWVLRPDMAADVEVGKNGLVVPWCAQEAVLAHPAVGLFVTHCGWNSILETVMAGVPVLGWPMMSEQTTNCRQVSMSWKIGTELPQEARGHEIAALVREMMVGKKGLEARETTLKWKRLAEDATKEGGSSYGNLGSFVEDVLHEGF</sequence>
<dbReference type="InterPro" id="IPR002213">
    <property type="entry name" value="UDP_glucos_trans"/>
</dbReference>
<dbReference type="AlphaFoldDB" id="I1H613"/>
<dbReference type="Pfam" id="PF00201">
    <property type="entry name" value="UDPGT"/>
    <property type="match status" value="1"/>
</dbReference>
<evidence type="ECO:0000313" key="9">
    <source>
        <dbReference type="Proteomes" id="UP000008810"/>
    </source>
</evidence>
<comment type="similarity">
    <text evidence="1 4">Belongs to the UDP-glycosyltransferase family.</text>
</comment>
<evidence type="ECO:0000259" key="6">
    <source>
        <dbReference type="Pfam" id="PF26168"/>
    </source>
</evidence>
<dbReference type="FunFam" id="3.40.50.2000:FF:000065">
    <property type="entry name" value="Glycosyltransferase"/>
    <property type="match status" value="1"/>
</dbReference>
<dbReference type="Proteomes" id="UP000008810">
    <property type="component" value="Chromosome 1"/>
</dbReference>
<dbReference type="STRING" id="15368.I1H613"/>
<dbReference type="HOGENOM" id="CLU_001724_0_0_1"/>
<protein>
    <recommendedName>
        <fullName evidence="5">Glycosyltransferase</fullName>
        <ecNumber evidence="5">2.4.1.-</ecNumber>
    </recommendedName>
</protein>
<reference evidence="7" key="2">
    <citation type="submission" date="2017-06" db="EMBL/GenBank/DDBJ databases">
        <title>WGS assembly of Brachypodium distachyon.</title>
        <authorList>
            <consortium name="The International Brachypodium Initiative"/>
            <person name="Lucas S."/>
            <person name="Harmon-Smith M."/>
            <person name="Lail K."/>
            <person name="Tice H."/>
            <person name="Grimwood J."/>
            <person name="Bruce D."/>
            <person name="Barry K."/>
            <person name="Shu S."/>
            <person name="Lindquist E."/>
            <person name="Wang M."/>
            <person name="Pitluck S."/>
            <person name="Vogel J.P."/>
            <person name="Garvin D.F."/>
            <person name="Mockler T.C."/>
            <person name="Schmutz J."/>
            <person name="Rokhsar D."/>
            <person name="Bevan M.W."/>
        </authorList>
    </citation>
    <scope>NUCLEOTIDE SEQUENCE</scope>
    <source>
        <strain evidence="7">Bd21</strain>
    </source>
</reference>
<dbReference type="SUPFAM" id="SSF53756">
    <property type="entry name" value="UDP-Glycosyltransferase/glycogen phosphorylase"/>
    <property type="match status" value="1"/>
</dbReference>
<feature type="domain" description="Glycosyltransferase N-terminal" evidence="6">
    <location>
        <begin position="10"/>
        <end position="134"/>
    </location>
</feature>
<organism evidence="8">
    <name type="scientific">Brachypodium distachyon</name>
    <name type="common">Purple false brome</name>
    <name type="synonym">Trachynia distachya</name>
    <dbReference type="NCBI Taxonomy" id="15368"/>
    <lineage>
        <taxon>Eukaryota</taxon>
        <taxon>Viridiplantae</taxon>
        <taxon>Streptophyta</taxon>
        <taxon>Embryophyta</taxon>
        <taxon>Tracheophyta</taxon>
        <taxon>Spermatophyta</taxon>
        <taxon>Magnoliopsida</taxon>
        <taxon>Liliopsida</taxon>
        <taxon>Poales</taxon>
        <taxon>Poaceae</taxon>
        <taxon>BOP clade</taxon>
        <taxon>Pooideae</taxon>
        <taxon>Stipodae</taxon>
        <taxon>Brachypodieae</taxon>
        <taxon>Brachypodium</taxon>
    </lineage>
</organism>
<dbReference type="InterPro" id="IPR035595">
    <property type="entry name" value="UDP_glycos_trans_CS"/>
</dbReference>
<dbReference type="EnsemblPlants" id="KQK21916">
    <property type="protein sequence ID" value="KQK21916"/>
    <property type="gene ID" value="BRADI_1g63927v3"/>
</dbReference>
<dbReference type="GO" id="GO:0005737">
    <property type="term" value="C:cytoplasm"/>
    <property type="evidence" value="ECO:0000318"/>
    <property type="project" value="GO_Central"/>
</dbReference>
<dbReference type="OrthoDB" id="5835829at2759"/>
<dbReference type="PROSITE" id="PS00375">
    <property type="entry name" value="UDPGT"/>
    <property type="match status" value="1"/>
</dbReference>
<reference evidence="8" key="3">
    <citation type="submission" date="2018-08" db="UniProtKB">
        <authorList>
            <consortium name="EnsemblPlants"/>
        </authorList>
    </citation>
    <scope>IDENTIFICATION</scope>
    <source>
        <strain evidence="8">cv. Bd21</strain>
    </source>
</reference>
<dbReference type="FunFam" id="3.40.50.2000:FF:000078">
    <property type="entry name" value="Glycosyltransferase"/>
    <property type="match status" value="1"/>
</dbReference>
<dbReference type="EC" id="2.4.1.-" evidence="5"/>
<dbReference type="PANTHER" id="PTHR11926:SF1161">
    <property type="entry name" value="GLYCOSYLTRANSFERASE"/>
    <property type="match status" value="1"/>
</dbReference>